<dbReference type="EMBL" id="KI966425">
    <property type="protein sequence ID" value="EWC45607.1"/>
    <property type="molecule type" value="Genomic_DNA"/>
</dbReference>
<reference evidence="3 4" key="1">
    <citation type="submission" date="2013-05" db="EMBL/GenBank/DDBJ databases">
        <title>Drechslerella stenobrocha genome reveals carnivorous origination and mechanical trapping mechanism of predatory fungi.</title>
        <authorList>
            <person name="Liu X."/>
            <person name="Zhang W."/>
            <person name="Liu K."/>
        </authorList>
    </citation>
    <scope>NUCLEOTIDE SEQUENCE [LARGE SCALE GENOMIC DNA]</scope>
    <source>
        <strain evidence="3 4">248</strain>
    </source>
</reference>
<keyword evidence="4" id="KW-1185">Reference proteome</keyword>
<protein>
    <recommendedName>
        <fullName evidence="2">Ribonucleases P/MRP subunit Pop8-like domain-containing protein</fullName>
    </recommendedName>
</protein>
<evidence type="ECO:0000313" key="3">
    <source>
        <dbReference type="EMBL" id="EWC45607.1"/>
    </source>
</evidence>
<proteinExistence type="predicted"/>
<dbReference type="GO" id="GO:0034965">
    <property type="term" value="P:intronic box C/D snoRNA processing"/>
    <property type="evidence" value="ECO:0007669"/>
    <property type="project" value="TreeGrafter"/>
</dbReference>
<dbReference type="GO" id="GO:0005655">
    <property type="term" value="C:nucleolar ribonuclease P complex"/>
    <property type="evidence" value="ECO:0007669"/>
    <property type="project" value="InterPro"/>
</dbReference>
<dbReference type="InterPro" id="IPR020347">
    <property type="entry name" value="Pop8"/>
</dbReference>
<dbReference type="GO" id="GO:0000172">
    <property type="term" value="C:ribonuclease MRP complex"/>
    <property type="evidence" value="ECO:0007669"/>
    <property type="project" value="InterPro"/>
</dbReference>
<dbReference type="HOGENOM" id="CLU_115053_1_1_1"/>
<sequence length="151" mass="16640">MNSPAALDDNAKHQPRRKSGSKPKGSPEHRFTLRGPEWHYLHLQMTFDPPHPAAFTSPSYPPDPLTWKTRLDAALSIFLGVSGTSIPTDLLDLSGDKLLLRIPREDAPRYMAAIGGWADTVEGRTVGFRILNNSDFLMSVVIAGDSASLFR</sequence>
<feature type="region of interest" description="Disordered" evidence="1">
    <location>
        <begin position="1"/>
        <end position="30"/>
    </location>
</feature>
<dbReference type="PANTHER" id="PTHR28173">
    <property type="entry name" value="RIBONUCLEASES P/MRP PROTEIN SUBUNIT POP8"/>
    <property type="match status" value="1"/>
</dbReference>
<evidence type="ECO:0000256" key="1">
    <source>
        <dbReference type="SAM" id="MobiDB-lite"/>
    </source>
</evidence>
<dbReference type="PANTHER" id="PTHR28173:SF1">
    <property type="entry name" value="RIBONUCLEASES P_MRP PROTEIN SUBUNIT POP8"/>
    <property type="match status" value="1"/>
</dbReference>
<organism evidence="3 4">
    <name type="scientific">Drechslerella stenobrocha 248</name>
    <dbReference type="NCBI Taxonomy" id="1043628"/>
    <lineage>
        <taxon>Eukaryota</taxon>
        <taxon>Fungi</taxon>
        <taxon>Dikarya</taxon>
        <taxon>Ascomycota</taxon>
        <taxon>Pezizomycotina</taxon>
        <taxon>Orbiliomycetes</taxon>
        <taxon>Orbiliales</taxon>
        <taxon>Orbiliaceae</taxon>
        <taxon>Drechslerella</taxon>
    </lineage>
</organism>
<feature type="domain" description="Ribonucleases P/MRP subunit Pop8-like" evidence="2">
    <location>
        <begin position="37"/>
        <end position="117"/>
    </location>
</feature>
<evidence type="ECO:0000313" key="4">
    <source>
        <dbReference type="Proteomes" id="UP000024837"/>
    </source>
</evidence>
<accession>W7HZH0</accession>
<dbReference type="AlphaFoldDB" id="W7HZH0"/>
<dbReference type="OrthoDB" id="5530243at2759"/>
<dbReference type="GO" id="GO:0000294">
    <property type="term" value="P:nuclear-transcribed mRNA catabolic process, RNase MRP-dependent"/>
    <property type="evidence" value="ECO:0007669"/>
    <property type="project" value="TreeGrafter"/>
</dbReference>
<name>W7HZH0_9PEZI</name>
<dbReference type="GO" id="GO:0000171">
    <property type="term" value="F:ribonuclease MRP activity"/>
    <property type="evidence" value="ECO:0007669"/>
    <property type="project" value="TreeGrafter"/>
</dbReference>
<gene>
    <name evidence="3" type="ORF">DRE_05168</name>
</gene>
<dbReference type="Pfam" id="PF20976">
    <property type="entry name" value="Pop8"/>
    <property type="match status" value="1"/>
</dbReference>
<dbReference type="Proteomes" id="UP000024837">
    <property type="component" value="Unassembled WGS sequence"/>
</dbReference>
<dbReference type="InterPro" id="IPR049128">
    <property type="entry name" value="Pop8-like_dom"/>
</dbReference>
<evidence type="ECO:0000259" key="2">
    <source>
        <dbReference type="Pfam" id="PF20976"/>
    </source>
</evidence>
<dbReference type="GO" id="GO:0008033">
    <property type="term" value="P:tRNA processing"/>
    <property type="evidence" value="ECO:0007669"/>
    <property type="project" value="InterPro"/>
</dbReference>
<dbReference type="GO" id="GO:0004526">
    <property type="term" value="F:ribonuclease P activity"/>
    <property type="evidence" value="ECO:0007669"/>
    <property type="project" value="TreeGrafter"/>
</dbReference>